<evidence type="ECO:0000259" key="4">
    <source>
        <dbReference type="PROSITE" id="PS51272"/>
    </source>
</evidence>
<sequence length="1664" mass="177069">MTRFIRQRFHGMNAALAAVLLASSLSLAPSPAKAAADSDLLAYEPFGSAAGLPLHGTGTGSGWDVNKWEVQLDDTTIPGYQLSDTEPLVLGDLKRSGNYAEGGSGYKAAYRKLDLRWDGMFAEYLQDGQVGKDGTTLWISALVRKNTASNDPSFIGGGEFATANFGMGYFGADSHDDGGIKYWSVMLGTPSVSQKIVRSNVPVAVGETALLVLKAEFGATSRMSLFVNPESLAGTAPAEPSAVIESSAPAFLRYFVARSDTGATGNMSFDEIRIGKTFASVTPVLVEDLESPTAPTGLTADQIKATSLELNWIASTDNIGVARYDVYLNGASEPIGSVAGTKTNYSVIGLRSETEYVFTVIARDEYGNESAMSAPFSVTTLARPPYGGAGVLLAREPFDYLAGALHGRNGGKGWSQPWAVQSDSKTVPGYNTEESVTSAVYYSGTNGDLYRSGRYASGGDAYLTAYRSLDASQNGPFRAVLASDGQIGKTGTTFWLSTLMRLQPDNPSEAWVGLSGTEWYKQSLSVGYFGGPVRNWTLRIGTNDYVSDVPIVAGETALLALKLEYGSTNVVSLYVNPAELRGQEPEEADATALTTSGLTFSKVVYYGGYAAGRSAIDELRIGTGFGIVTPTFLDTEAPEAPAELILVRKSADTIAIGWMTPADNVGVAGYKVYADGIEAGVTDQPSYKLTGLAWGREYVLTVKAFDSEGNLSAASESLVVATDTEPADNNLYNFEDGELHGLALLDNKQPGTIVSTTERAFKGESSAKVTLPGGNAETVGIDNPDARIANGKTIKYRFYIPSGQEDFALQPFVFGAGWSFNGDFKETKFLPKDEWFELTVAMANGDSPSPRLGVIIHNPNAAVFYVDSITYSGFGEPDTTPPTVPGNVRDNYKTDNIVNMSWNASTDNEKLANYRVYVDGVMAGSTSATSYTVKGLAAGTLYNLTVSAVDNSGNESAPSVALIVTTDPAHAKLVGTPFGNDSDEAGYAFDGLLNTEYVSAANNAYVGLEVGAGEAKRLTKIKYVPIANDPESMIGGKFQGSMDNETYMTLYTIRSADSGWSEIPVNAPQAFRYFRYVASPNEPARVAEIELYGVDGDSEQPSAPAGLRAESVTDTSVMLRWEASLDNVGVTGYEARMGTEVVARTSDTNAVVSGLRANRAYSFTVVAKDGAGNVSESSEALVATTTASTITVQAINYRELGLLTITGQLSAGRNRQVTVEAKDSTGRLHYLDQVTTGFDGSFIASVANTEVGSVDRFTVTAGGDGIAGLAVTDVRIANNPNPNPNPGTTSGPGQVSTGTASMMEVSSLQASGDKAVVSIPADKNGLLLSGVAVSQLLEKTLELSKGSLILRFPKDTLRSLLGMVPVDDLKSATVTVQVEQLSDVEANRMASESGNPALYRLAGSVYRLELSIATADGQVRKLKQFDVPVALSLSIPAGSDADLLGLYYRNPQTKEWEYVGGTIDPASDRLVADLPHFSEFGLLEYRKKFVDVGDEWFARPIMAVAAKHVVKGVSDSRFSPKGQVTRAEFAAMLVRMFRLPTASNAAPFADLEANAWYAGEVATAYEAKLVEGLNDRTFGPNLPITREQMAVMIRRAYELKSGRTLPATGEKYEDMGFLSVWATDSVSALRAAGLMNGNGNNKFNPQGYATRAEAAQTLYALLKI</sequence>
<feature type="signal peptide" evidence="2">
    <location>
        <begin position="1"/>
        <end position="34"/>
    </location>
</feature>
<evidence type="ECO:0000256" key="1">
    <source>
        <dbReference type="SAM" id="MobiDB-lite"/>
    </source>
</evidence>
<feature type="domain" description="SLH" evidence="4">
    <location>
        <begin position="1484"/>
        <end position="1543"/>
    </location>
</feature>
<dbReference type="GO" id="GO:0016020">
    <property type="term" value="C:membrane"/>
    <property type="evidence" value="ECO:0007669"/>
    <property type="project" value="UniProtKB-SubCell"/>
</dbReference>
<dbReference type="InterPro" id="IPR001119">
    <property type="entry name" value="SLH_dom"/>
</dbReference>
<dbReference type="Gene3D" id="2.60.40.10">
    <property type="entry name" value="Immunoglobulins"/>
    <property type="match status" value="4"/>
</dbReference>
<dbReference type="KEGG" id="cheb:HH215_28840"/>
<feature type="domain" description="Fibronectin type-III" evidence="3">
    <location>
        <begin position="1103"/>
        <end position="1188"/>
    </location>
</feature>
<dbReference type="PROSITE" id="PS51272">
    <property type="entry name" value="SLH"/>
    <property type="match status" value="3"/>
</dbReference>
<feature type="compositionally biased region" description="Polar residues" evidence="1">
    <location>
        <begin position="1287"/>
        <end position="1298"/>
    </location>
</feature>
<dbReference type="Pfam" id="PF00395">
    <property type="entry name" value="SLH"/>
    <property type="match status" value="3"/>
</dbReference>
<feature type="domain" description="Fibronectin type-III" evidence="3">
    <location>
        <begin position="294"/>
        <end position="383"/>
    </location>
</feature>
<evidence type="ECO:0000259" key="3">
    <source>
        <dbReference type="PROSITE" id="PS50853"/>
    </source>
</evidence>
<dbReference type="SUPFAM" id="SSF49265">
    <property type="entry name" value="Fibronectin type III"/>
    <property type="match status" value="2"/>
</dbReference>
<dbReference type="PANTHER" id="PTHR46957">
    <property type="entry name" value="CYTOKINE RECEPTOR"/>
    <property type="match status" value="1"/>
</dbReference>
<dbReference type="InterPro" id="IPR008979">
    <property type="entry name" value="Galactose-bd-like_sf"/>
</dbReference>
<feature type="domain" description="Fibronectin type-III" evidence="3">
    <location>
        <begin position="884"/>
        <end position="969"/>
    </location>
</feature>
<dbReference type="InterPro" id="IPR013783">
    <property type="entry name" value="Ig-like_fold"/>
</dbReference>
<accession>A0A7Z2VPG7</accession>
<dbReference type="PROSITE" id="PS50853">
    <property type="entry name" value="FN3"/>
    <property type="match status" value="4"/>
</dbReference>
<feature type="domain" description="SLH" evidence="4">
    <location>
        <begin position="1609"/>
        <end position="1664"/>
    </location>
</feature>
<gene>
    <name evidence="5" type="ORF">HH215_28840</name>
</gene>
<dbReference type="InterPro" id="IPR050713">
    <property type="entry name" value="RTP_Phos/Ushers"/>
</dbReference>
<dbReference type="InterPro" id="IPR036116">
    <property type="entry name" value="FN3_sf"/>
</dbReference>
<reference evidence="5 6" key="1">
    <citation type="submission" date="2020-04" db="EMBL/GenBank/DDBJ databases">
        <title>Genome sequencing of novel species.</title>
        <authorList>
            <person name="Heo J."/>
            <person name="Kim S.-J."/>
            <person name="Kim J.-S."/>
            <person name="Hong S.-B."/>
            <person name="Kwon S.-W."/>
        </authorList>
    </citation>
    <scope>NUCLEOTIDE SEQUENCE [LARGE SCALE GENOMIC DNA]</scope>
    <source>
        <strain evidence="5 6">MFER-1</strain>
    </source>
</reference>
<dbReference type="CDD" id="cd00063">
    <property type="entry name" value="FN3"/>
    <property type="match status" value="4"/>
</dbReference>
<feature type="region of interest" description="Disordered" evidence="1">
    <location>
        <begin position="1277"/>
        <end position="1298"/>
    </location>
</feature>
<dbReference type="RefSeq" id="WP_169283030.1">
    <property type="nucleotide sequence ID" value="NZ_CP051680.1"/>
</dbReference>
<dbReference type="PANTHER" id="PTHR46957:SF3">
    <property type="entry name" value="CYTOKINE RECEPTOR"/>
    <property type="match status" value="1"/>
</dbReference>
<dbReference type="EMBL" id="CP051680">
    <property type="protein sequence ID" value="QJD86784.1"/>
    <property type="molecule type" value="Genomic_DNA"/>
</dbReference>
<dbReference type="InterPro" id="IPR003961">
    <property type="entry name" value="FN3_dom"/>
</dbReference>
<proteinExistence type="predicted"/>
<dbReference type="Proteomes" id="UP000502248">
    <property type="component" value="Chromosome"/>
</dbReference>
<feature type="chain" id="PRO_5031467485" description="S-layer homology domain-containing protein" evidence="2">
    <location>
        <begin position="35"/>
        <end position="1664"/>
    </location>
</feature>
<evidence type="ECO:0008006" key="7">
    <source>
        <dbReference type="Google" id="ProtNLM"/>
    </source>
</evidence>
<dbReference type="SMART" id="SM00060">
    <property type="entry name" value="FN3"/>
    <property type="match status" value="4"/>
</dbReference>
<organism evidence="5 6">
    <name type="scientific">Cohnella herbarum</name>
    <dbReference type="NCBI Taxonomy" id="2728023"/>
    <lineage>
        <taxon>Bacteria</taxon>
        <taxon>Bacillati</taxon>
        <taxon>Bacillota</taxon>
        <taxon>Bacilli</taxon>
        <taxon>Bacillales</taxon>
        <taxon>Paenibacillaceae</taxon>
        <taxon>Cohnella</taxon>
    </lineage>
</organism>
<evidence type="ECO:0000313" key="5">
    <source>
        <dbReference type="EMBL" id="QJD86784.1"/>
    </source>
</evidence>
<feature type="domain" description="Fibronectin type-III" evidence="3">
    <location>
        <begin position="640"/>
        <end position="727"/>
    </location>
</feature>
<dbReference type="Gene3D" id="2.60.120.260">
    <property type="entry name" value="Galactose-binding domain-like"/>
    <property type="match status" value="2"/>
</dbReference>
<keyword evidence="2" id="KW-0732">Signal</keyword>
<protein>
    <recommendedName>
        <fullName evidence="7">S-layer homology domain-containing protein</fullName>
    </recommendedName>
</protein>
<dbReference type="SUPFAM" id="SSF49785">
    <property type="entry name" value="Galactose-binding domain-like"/>
    <property type="match status" value="1"/>
</dbReference>
<name>A0A7Z2VPG7_9BACL</name>
<feature type="domain" description="SLH" evidence="4">
    <location>
        <begin position="1544"/>
        <end position="1607"/>
    </location>
</feature>
<evidence type="ECO:0000256" key="2">
    <source>
        <dbReference type="SAM" id="SignalP"/>
    </source>
</evidence>
<keyword evidence="6" id="KW-1185">Reference proteome</keyword>
<dbReference type="Pfam" id="PF00041">
    <property type="entry name" value="fn3"/>
    <property type="match status" value="4"/>
</dbReference>
<evidence type="ECO:0000313" key="6">
    <source>
        <dbReference type="Proteomes" id="UP000502248"/>
    </source>
</evidence>